<name>A0A062VLW6_9PROT</name>
<dbReference type="AlphaFoldDB" id="A0A062VLW6"/>
<dbReference type="OrthoDB" id="9784736at2"/>
<dbReference type="InterPro" id="IPR004538">
    <property type="entry name" value="Hemolysin_A/TlyA"/>
</dbReference>
<evidence type="ECO:0000256" key="2">
    <source>
        <dbReference type="ARBA" id="ARBA00029460"/>
    </source>
</evidence>
<dbReference type="PANTHER" id="PTHR32319:SF0">
    <property type="entry name" value="BACTERIAL HEMOLYSIN-LIKE PROTEIN"/>
    <property type="match status" value="1"/>
</dbReference>
<dbReference type="Pfam" id="PF01728">
    <property type="entry name" value="FtsJ"/>
    <property type="match status" value="1"/>
</dbReference>
<evidence type="ECO:0000259" key="5">
    <source>
        <dbReference type="Pfam" id="PF01728"/>
    </source>
</evidence>
<dbReference type="eggNOG" id="COG1189">
    <property type="taxonomic scope" value="Bacteria"/>
</dbReference>
<keyword evidence="1 3" id="KW-0694">RNA-binding</keyword>
<dbReference type="PIRSF" id="PIRSF005578">
    <property type="entry name" value="TlyA"/>
    <property type="match status" value="1"/>
</dbReference>
<dbReference type="PATRIC" id="fig|1280954.3.peg.307"/>
<keyword evidence="7" id="KW-1185">Reference proteome</keyword>
<dbReference type="EMBL" id="ARYM01000001">
    <property type="protein sequence ID" value="KDA00662.1"/>
    <property type="molecule type" value="Genomic_DNA"/>
</dbReference>
<dbReference type="SUPFAM" id="SSF53335">
    <property type="entry name" value="S-adenosyl-L-methionine-dependent methyltransferases"/>
    <property type="match status" value="1"/>
</dbReference>
<accession>A0A062VLW6</accession>
<dbReference type="GO" id="GO:0003723">
    <property type="term" value="F:RNA binding"/>
    <property type="evidence" value="ECO:0007669"/>
    <property type="project" value="UniProtKB-KW"/>
</dbReference>
<dbReference type="PANTHER" id="PTHR32319">
    <property type="entry name" value="BACTERIAL HEMOLYSIN-LIKE PROTEIN"/>
    <property type="match status" value="1"/>
</dbReference>
<evidence type="ECO:0000259" key="4">
    <source>
        <dbReference type="Pfam" id="PF01479"/>
    </source>
</evidence>
<dbReference type="NCBIfam" id="TIGR00478">
    <property type="entry name" value="tly"/>
    <property type="match status" value="1"/>
</dbReference>
<dbReference type="InterPro" id="IPR002877">
    <property type="entry name" value="RNA_MeTrfase_FtsJ_dom"/>
</dbReference>
<dbReference type="RefSeq" id="WP_035593523.1">
    <property type="nucleotide sequence ID" value="NZ_ARYM01000001.1"/>
</dbReference>
<dbReference type="Pfam" id="PF01479">
    <property type="entry name" value="S4"/>
    <property type="match status" value="1"/>
</dbReference>
<feature type="domain" description="Ribosomal RNA methyltransferase FtsJ" evidence="5">
    <location>
        <begin position="65"/>
        <end position="247"/>
    </location>
</feature>
<dbReference type="STRING" id="1280954.HPO_01495"/>
<proteinExistence type="inferred from homology"/>
<dbReference type="GO" id="GO:0032259">
    <property type="term" value="P:methylation"/>
    <property type="evidence" value="ECO:0007669"/>
    <property type="project" value="InterPro"/>
</dbReference>
<evidence type="ECO:0000313" key="6">
    <source>
        <dbReference type="EMBL" id="KDA00662.1"/>
    </source>
</evidence>
<protein>
    <submittedName>
        <fullName evidence="6">Hemolysin A</fullName>
    </submittedName>
</protein>
<dbReference type="Gene3D" id="3.10.290.10">
    <property type="entry name" value="RNA-binding S4 domain"/>
    <property type="match status" value="1"/>
</dbReference>
<dbReference type="InterPro" id="IPR047048">
    <property type="entry name" value="TlyA"/>
</dbReference>
<dbReference type="InterPro" id="IPR036986">
    <property type="entry name" value="S4_RNA-bd_sf"/>
</dbReference>
<comment type="similarity">
    <text evidence="2">Belongs to the TlyA family.</text>
</comment>
<dbReference type="GO" id="GO:0008168">
    <property type="term" value="F:methyltransferase activity"/>
    <property type="evidence" value="ECO:0007669"/>
    <property type="project" value="InterPro"/>
</dbReference>
<dbReference type="InterPro" id="IPR002942">
    <property type="entry name" value="S4_RNA-bd"/>
</dbReference>
<dbReference type="SUPFAM" id="SSF55174">
    <property type="entry name" value="Alpha-L RNA-binding motif"/>
    <property type="match status" value="1"/>
</dbReference>
<organism evidence="6 7">
    <name type="scientific">Hyphomonas polymorpha PS728</name>
    <dbReference type="NCBI Taxonomy" id="1280954"/>
    <lineage>
        <taxon>Bacteria</taxon>
        <taxon>Pseudomonadati</taxon>
        <taxon>Pseudomonadota</taxon>
        <taxon>Alphaproteobacteria</taxon>
        <taxon>Hyphomonadales</taxon>
        <taxon>Hyphomonadaceae</taxon>
        <taxon>Hyphomonas</taxon>
    </lineage>
</organism>
<evidence type="ECO:0000256" key="3">
    <source>
        <dbReference type="PROSITE-ProRule" id="PRU00182"/>
    </source>
</evidence>
<reference evidence="6 7" key="1">
    <citation type="journal article" date="2014" name="Antonie Van Leeuwenhoek">
        <title>Hyphomonas beringensis sp. nov. and Hyphomonas chukchiensis sp. nov., isolated from surface seawater of the Bering Sea and Chukchi Sea.</title>
        <authorList>
            <person name="Li C."/>
            <person name="Lai Q."/>
            <person name="Li G."/>
            <person name="Dong C."/>
            <person name="Wang J."/>
            <person name="Liao Y."/>
            <person name="Shao Z."/>
        </authorList>
    </citation>
    <scope>NUCLEOTIDE SEQUENCE [LARGE SCALE GENOMIC DNA]</scope>
    <source>
        <strain evidence="6 7">PS728</strain>
    </source>
</reference>
<feature type="domain" description="RNA-binding S4" evidence="4">
    <location>
        <begin position="11"/>
        <end position="55"/>
    </location>
</feature>
<dbReference type="Gene3D" id="3.40.50.150">
    <property type="entry name" value="Vaccinia Virus protein VP39"/>
    <property type="match status" value="1"/>
</dbReference>
<dbReference type="PROSITE" id="PS50889">
    <property type="entry name" value="S4"/>
    <property type="match status" value="1"/>
</dbReference>
<dbReference type="Proteomes" id="UP000027100">
    <property type="component" value="Unassembled WGS sequence"/>
</dbReference>
<evidence type="ECO:0000313" key="7">
    <source>
        <dbReference type="Proteomes" id="UP000027100"/>
    </source>
</evidence>
<gene>
    <name evidence="6" type="ORF">HPO_01495</name>
</gene>
<sequence length="251" mass="26406">MTEPVSPERDRADRLLVALGHFESRAGAQAAIAAGRVRADGQLVRKPSEMIARSARIEAEAAHPYVSRGGLKLAHALDTFGIDVAGKTCLDLGASTGGFTDVLLQRGAAHITAIDVGHGQLHPKIAADARVSAFEGLNARDLTAGHLKAAPEIIVCDLSFVSLHKVLPVPLILAAPGARLLALFKPQFEVGPENVGKGGIVTDEAAVGEALARLPVFLSEMGWQSEAPIPSPIEGGDGNREYLFLARRLQI</sequence>
<dbReference type="InterPro" id="IPR029063">
    <property type="entry name" value="SAM-dependent_MTases_sf"/>
</dbReference>
<evidence type="ECO:0000256" key="1">
    <source>
        <dbReference type="ARBA" id="ARBA00022884"/>
    </source>
</evidence>
<dbReference type="CDD" id="cd02440">
    <property type="entry name" value="AdoMet_MTases"/>
    <property type="match status" value="1"/>
</dbReference>
<comment type="caution">
    <text evidence="6">The sequence shown here is derived from an EMBL/GenBank/DDBJ whole genome shotgun (WGS) entry which is preliminary data.</text>
</comment>